<dbReference type="KEGG" id="csl:COCSUDRAFT_64697"/>
<proteinExistence type="predicted"/>
<feature type="compositionally biased region" description="Basic and acidic residues" evidence="1">
    <location>
        <begin position="541"/>
        <end position="554"/>
    </location>
</feature>
<feature type="compositionally biased region" description="Low complexity" evidence="1">
    <location>
        <begin position="362"/>
        <end position="381"/>
    </location>
</feature>
<feature type="compositionally biased region" description="Low complexity" evidence="1">
    <location>
        <begin position="1295"/>
        <end position="1312"/>
    </location>
</feature>
<feature type="compositionally biased region" description="Polar residues" evidence="1">
    <location>
        <begin position="440"/>
        <end position="454"/>
    </location>
</feature>
<dbReference type="GO" id="GO:0004843">
    <property type="term" value="F:cysteine-type deubiquitinase activity"/>
    <property type="evidence" value="ECO:0007669"/>
    <property type="project" value="UniProtKB-EC"/>
</dbReference>
<feature type="compositionally biased region" description="Acidic residues" evidence="1">
    <location>
        <begin position="718"/>
        <end position="733"/>
    </location>
</feature>
<feature type="compositionally biased region" description="Low complexity" evidence="1">
    <location>
        <begin position="18"/>
        <end position="41"/>
    </location>
</feature>
<dbReference type="PANTHER" id="PTHR24006">
    <property type="entry name" value="UBIQUITIN CARBOXYL-TERMINAL HYDROLASE"/>
    <property type="match status" value="1"/>
</dbReference>
<feature type="compositionally biased region" description="Low complexity" evidence="1">
    <location>
        <begin position="1852"/>
        <end position="1862"/>
    </location>
</feature>
<feature type="region of interest" description="Disordered" evidence="1">
    <location>
        <begin position="1516"/>
        <end position="1676"/>
    </location>
</feature>
<dbReference type="eggNOG" id="KOG1873">
    <property type="taxonomic scope" value="Eukaryota"/>
</dbReference>
<reference evidence="3 4" key="1">
    <citation type="journal article" date="2012" name="Genome Biol.">
        <title>The genome of the polar eukaryotic microalga coccomyxa subellipsoidea reveals traits of cold adaptation.</title>
        <authorList>
            <person name="Blanc G."/>
            <person name="Agarkova I."/>
            <person name="Grimwood J."/>
            <person name="Kuo A."/>
            <person name="Brueggeman A."/>
            <person name="Dunigan D."/>
            <person name="Gurnon J."/>
            <person name="Ladunga I."/>
            <person name="Lindquist E."/>
            <person name="Lucas S."/>
            <person name="Pangilinan J."/>
            <person name="Proschold T."/>
            <person name="Salamov A."/>
            <person name="Schmutz J."/>
            <person name="Weeks D."/>
            <person name="Yamada T."/>
            <person name="Claverie J.M."/>
            <person name="Grigoriev I."/>
            <person name="Van Etten J."/>
            <person name="Lomsadze A."/>
            <person name="Borodovsky M."/>
        </authorList>
    </citation>
    <scope>NUCLEOTIDE SEQUENCE [LARGE SCALE GENOMIC DNA]</scope>
    <source>
        <strain evidence="3 4">C-169</strain>
    </source>
</reference>
<feature type="compositionally biased region" description="Basic and acidic residues" evidence="1">
    <location>
        <begin position="1157"/>
        <end position="1166"/>
    </location>
</feature>
<feature type="compositionally biased region" description="Basic and acidic residues" evidence="1">
    <location>
        <begin position="669"/>
        <end position="685"/>
    </location>
</feature>
<dbReference type="GO" id="GO:0006508">
    <property type="term" value="P:proteolysis"/>
    <property type="evidence" value="ECO:0007669"/>
    <property type="project" value="UniProtKB-KW"/>
</dbReference>
<dbReference type="Gene3D" id="3.90.70.10">
    <property type="entry name" value="Cysteine proteinases"/>
    <property type="match status" value="2"/>
</dbReference>
<protein>
    <submittedName>
        <fullName evidence="3">Peptidase C19, ubiquitin carboxyl-terminal hydrolase 2</fullName>
    </submittedName>
</protein>
<feature type="domain" description="Peptidase C19 ubiquitin carboxyl-terminal hydrolase" evidence="2">
    <location>
        <begin position="1704"/>
        <end position="1782"/>
    </location>
</feature>
<feature type="compositionally biased region" description="Polar residues" evidence="1">
    <location>
        <begin position="48"/>
        <end position="57"/>
    </location>
</feature>
<dbReference type="GeneID" id="17044879"/>
<gene>
    <name evidence="3" type="ORF">COCSUDRAFT_64697</name>
</gene>
<feature type="compositionally biased region" description="Low complexity" evidence="1">
    <location>
        <begin position="1572"/>
        <end position="1625"/>
    </location>
</feature>
<sequence>MAKPRKQHQQASKKKLQVKQNQKQAKAGSAKADAKGSSQGSEAPAASKQPSEPNAAQQHKPAETSGSDHANVYGLINLGNTCYYNSALQALVSVPALRNFYTQPQPQKGRQLEKGSIGAALQEVVQTVYGHKEAEHAHTTKGARVSRREGTPLFSPSRLRAAVIRIAPQFKERTEDALVPTSFTEELFRGELSSRVVCKECSHETVTLEEFFDLSLPIPASLPAISEAGGRGKPKGKGPQKKGKASIEKPDESPAAQEQQKLTAKQRKKAEKEAHKQAQMARKKQRKRASDANDEEEALPDSTPPGLDQASPSTAAAASEPLSSSAQSSSSDFTIPEAAQQGSAEGPAAGGGQKLRGGVGSAAGSAGRAAAMSGAAQPASSRGSAQTRIPSSAPPLSETSTEVPTDSDGTAHGRADGELASSAVSPSRDSPSFPMPEEVPTTTSDTYTSRNADSISIMAAEQTGFRAGGSAAAGRGTAEGGNVREHEQASSGSVKMLSEQLRSASLAPDAKSGNWPTERSAAAAGPDSSVDALWNVLEDLDRADSTRSGERDLPALESSHPTEEQIAETDPTGELAGGTPAGKGSKPEPAAAKNCVRIAATTVVEVLLQPSAVFRATGKAQDFAHDVPEAGSKDGLIAVPVSPGPELQPRLSGSGLPEAFPAAYTPAAADERPADGEVTSKDGREQGMSAGAERLTNSVPAGEDAADVEQQLGVGLTSDEEAALYSDLEDLQEDTGVLGDVSDTEADVSDEKQERTRAADVDTSGQGTDEPEEAGEEMTELCSLFDEGEPSGSAGNEGTESWEDTADQEHVSQEATIQGCLAAFFARELITWECPPESAAASKQRSEEQALASASLDGTPQPLKRRSVSFSEEKPRIKFIPGSAEQRGTNFVRALQGDRPFCRPLKHKGGCFLLNAYVDNGQDENDATQLPLRDVHAINNRIEFGSVPISPVEDPQDEEEQSRVRSQAQALLDCVADLVVHSGLQGAVALLSEGAQLQRVPSGMGSAGGVGSPHSGSDGLSRMGSETWRIVGSMPPGFGEGAWEYPPPRDDAQGLSPSFRSPSTDVYVPAYPSDKSARPGALGANPGSSQLPASFWARFAASQEPIMEAAREGSIDTDSQLSGEMNLPLTPHNSLNDDAARVQKGGGSADAAVGNDSSRRPPRAEDGGAAAGRRRAKKPPPPALETRNSFTITAEVPVSPFSNDPEGRLLSNGWEPSWPVQLPAGERDSSEAYCRIFCSDKGRKSARPLSLRSDSGASTAADSPFGRAVSGRGYIADSDEDPDCDSMCRANCQDSSSTGFGGSSPFASSKPSFLERRHSERSPFDDDAETSNSLGRRHSNRAPFTDPAEDPGDLGGMGLFTRRDSQMGFPGLDEELSNGDTPEVPSASPSLSSPFTGRSAAPSPFADPDVQLKGSGSLSQEASPAPSRSSSTSPFAAQQHSSANGDAPGQNGPAAAARWAVPNGMHGNGAANGGDPERSALGRSSADSAITPPTGVNKATGNAVFWAGSKTHGISFVDEPQDAAPKHGLARFPNGDMRLPGGAEAKESPADGDEPSQAELGANDLLADDAEASSGVVAAPAASAATGAEQGTSSVDSAQEPAAEAALAGLATSAGADDASSHGQAEGVEADVEAKGAAESDAVDSEEVGIGAERKAQSLPSPQQVPGAGGRAAAVSGRALRRTVSKSILRKSTKISVQREAVKGYLIHRAPEVLTLHLKRFQQDMRGRLAKIKGRVPFPADLDITPFCDPKGKDAAGAQYTLVGVVEQQGGMSSGHYWAYVARMPTDSAPPPPQPHPRQDSFDGDDAVPLAPAHKAGCSAKPGSGAKSAFGAKTGLSGGNAPKPAVPLTAAAAGTPTARSATGKGGSSGDAPRAEAECNPRLAGSRPKLDSARLQWFHASDEKVKPVSWDAVAACEAYLLLYVRVR</sequence>
<feature type="region of interest" description="Disordered" evidence="1">
    <location>
        <begin position="1"/>
        <end position="67"/>
    </location>
</feature>
<accession>I0Z8A1</accession>
<feature type="compositionally biased region" description="Acidic residues" evidence="1">
    <location>
        <begin position="769"/>
        <end position="779"/>
    </location>
</feature>
<feature type="compositionally biased region" description="Polar residues" evidence="1">
    <location>
        <begin position="1387"/>
        <end position="1396"/>
    </location>
</feature>
<feature type="region of interest" description="Disordered" evidence="1">
    <location>
        <begin position="224"/>
        <end position="529"/>
    </location>
</feature>
<feature type="region of interest" description="Disordered" evidence="1">
    <location>
        <begin position="1243"/>
        <end position="1500"/>
    </location>
</feature>
<name>I0Z8A1_COCSC</name>
<evidence type="ECO:0000259" key="2">
    <source>
        <dbReference type="Pfam" id="PF00443"/>
    </source>
</evidence>
<feature type="compositionally biased region" description="Polar residues" evidence="1">
    <location>
        <begin position="1055"/>
        <end position="1064"/>
    </location>
</feature>
<feature type="compositionally biased region" description="Gly residues" evidence="1">
    <location>
        <begin position="348"/>
        <end position="361"/>
    </location>
</feature>
<feature type="region of interest" description="Disordered" evidence="1">
    <location>
        <begin position="1112"/>
        <end position="1186"/>
    </location>
</feature>
<feature type="compositionally biased region" description="Polar residues" evidence="1">
    <location>
        <begin position="1252"/>
        <end position="1261"/>
    </location>
</feature>
<dbReference type="Pfam" id="PF00443">
    <property type="entry name" value="UCH"/>
    <property type="match status" value="2"/>
</dbReference>
<evidence type="ECO:0000313" key="4">
    <source>
        <dbReference type="Proteomes" id="UP000007264"/>
    </source>
</evidence>
<feature type="compositionally biased region" description="Polar residues" evidence="1">
    <location>
        <begin position="397"/>
        <end position="408"/>
    </location>
</feature>
<dbReference type="eggNOG" id="KOG1865">
    <property type="taxonomic scope" value="Eukaryota"/>
</dbReference>
<dbReference type="GO" id="GO:0005829">
    <property type="term" value="C:cytosol"/>
    <property type="evidence" value="ECO:0007669"/>
    <property type="project" value="TreeGrafter"/>
</dbReference>
<feature type="region of interest" description="Disordered" evidence="1">
    <location>
        <begin position="1039"/>
        <end position="1090"/>
    </location>
</feature>
<feature type="compositionally biased region" description="Low complexity" evidence="1">
    <location>
        <begin position="657"/>
        <end position="668"/>
    </location>
</feature>
<feature type="region of interest" description="Disordered" evidence="1">
    <location>
        <begin position="1852"/>
        <end position="1885"/>
    </location>
</feature>
<dbReference type="STRING" id="574566.I0Z8A1"/>
<comment type="caution">
    <text evidence="3">The sequence shown here is derived from an EMBL/GenBank/DDBJ whole genome shotgun (WGS) entry which is preliminary data.</text>
</comment>
<dbReference type="EMBL" id="AGSI01000002">
    <property type="protein sequence ID" value="EIE26870.1"/>
    <property type="molecule type" value="Genomic_DNA"/>
</dbReference>
<organism evidence="3 4">
    <name type="scientific">Coccomyxa subellipsoidea (strain C-169)</name>
    <name type="common">Green microalga</name>
    <dbReference type="NCBI Taxonomy" id="574566"/>
    <lineage>
        <taxon>Eukaryota</taxon>
        <taxon>Viridiplantae</taxon>
        <taxon>Chlorophyta</taxon>
        <taxon>core chlorophytes</taxon>
        <taxon>Trebouxiophyceae</taxon>
        <taxon>Trebouxiophyceae incertae sedis</taxon>
        <taxon>Coccomyxaceae</taxon>
        <taxon>Coccomyxa</taxon>
        <taxon>Coccomyxa subellipsoidea</taxon>
    </lineage>
</organism>
<dbReference type="OrthoDB" id="2020758at2759"/>
<feature type="compositionally biased region" description="Low complexity" evidence="1">
    <location>
        <begin position="420"/>
        <end position="432"/>
    </location>
</feature>
<dbReference type="InterPro" id="IPR050164">
    <property type="entry name" value="Peptidase_C19"/>
</dbReference>
<evidence type="ECO:0000313" key="3">
    <source>
        <dbReference type="EMBL" id="EIE26870.1"/>
    </source>
</evidence>
<feature type="compositionally biased region" description="Low complexity" evidence="1">
    <location>
        <begin position="463"/>
        <end position="476"/>
    </location>
</feature>
<dbReference type="GO" id="GO:0016579">
    <property type="term" value="P:protein deubiquitination"/>
    <property type="evidence" value="ECO:0007669"/>
    <property type="project" value="InterPro"/>
</dbReference>
<keyword evidence="4" id="KW-1185">Reference proteome</keyword>
<dbReference type="PANTHER" id="PTHR24006:SF781">
    <property type="entry name" value="LD34905P"/>
    <property type="match status" value="1"/>
</dbReference>
<feature type="region of interest" description="Disordered" evidence="1">
    <location>
        <begin position="626"/>
        <end position="809"/>
    </location>
</feature>
<feature type="compositionally biased region" description="Low complexity" evidence="1">
    <location>
        <begin position="1419"/>
        <end position="1437"/>
    </location>
</feature>
<feature type="region of interest" description="Disordered" evidence="1">
    <location>
        <begin position="1002"/>
        <end position="1022"/>
    </location>
</feature>
<feature type="compositionally biased region" description="Basic and acidic residues" evidence="1">
    <location>
        <begin position="749"/>
        <end position="760"/>
    </location>
</feature>
<feature type="domain" description="Peptidase C19 ubiquitin carboxyl-terminal hydrolase" evidence="2">
    <location>
        <begin position="74"/>
        <end position="210"/>
    </location>
</feature>
<feature type="region of interest" description="Disordered" evidence="1">
    <location>
        <begin position="541"/>
        <end position="591"/>
    </location>
</feature>
<dbReference type="InterPro" id="IPR038765">
    <property type="entry name" value="Papain-like_cys_pep_sf"/>
</dbReference>
<feature type="compositionally biased region" description="Basic residues" evidence="1">
    <location>
        <begin position="232"/>
        <end position="244"/>
    </location>
</feature>
<feature type="region of interest" description="Disordered" evidence="1">
    <location>
        <begin position="840"/>
        <end position="870"/>
    </location>
</feature>
<dbReference type="Proteomes" id="UP000007264">
    <property type="component" value="Unassembled WGS sequence"/>
</dbReference>
<keyword evidence="3" id="KW-0378">Hydrolase</keyword>
<feature type="compositionally biased region" description="Basic and acidic residues" evidence="1">
    <location>
        <begin position="1313"/>
        <end position="1324"/>
    </location>
</feature>
<evidence type="ECO:0000256" key="1">
    <source>
        <dbReference type="SAM" id="MobiDB-lite"/>
    </source>
</evidence>
<feature type="region of interest" description="Disordered" evidence="1">
    <location>
        <begin position="1785"/>
        <end position="1825"/>
    </location>
</feature>
<feature type="compositionally biased region" description="Basic residues" evidence="1">
    <location>
        <begin position="1"/>
        <end position="17"/>
    </location>
</feature>
<dbReference type="RefSeq" id="XP_005651414.1">
    <property type="nucleotide sequence ID" value="XM_005651357.1"/>
</dbReference>
<dbReference type="SUPFAM" id="SSF54001">
    <property type="entry name" value="Cysteine proteinases"/>
    <property type="match status" value="1"/>
</dbReference>
<dbReference type="GO" id="GO:0005634">
    <property type="term" value="C:nucleus"/>
    <property type="evidence" value="ECO:0007669"/>
    <property type="project" value="TreeGrafter"/>
</dbReference>
<dbReference type="InterPro" id="IPR001394">
    <property type="entry name" value="Peptidase_C19_UCH"/>
</dbReference>
<feature type="compositionally biased region" description="Low complexity" evidence="1">
    <location>
        <begin position="310"/>
        <end position="331"/>
    </location>
</feature>